<sequence length="90" mass="10052">MYLIVLVGSLASSPDPNIILEVLNFLLSSEVRRQDAIFGLAISMEGRETAWTWLKDNWEHISKTWGSGFLITRFVSAIVSPLQVTTTQAI</sequence>
<gene>
    <name evidence="2" type="ORF">SO802_004722</name>
</gene>
<dbReference type="Proteomes" id="UP001459277">
    <property type="component" value="Unassembled WGS sequence"/>
</dbReference>
<comment type="caution">
    <text evidence="2">The sequence shown here is derived from an EMBL/GenBank/DDBJ whole genome shotgun (WGS) entry which is preliminary data.</text>
</comment>
<reference evidence="2 3" key="1">
    <citation type="submission" date="2024-01" db="EMBL/GenBank/DDBJ databases">
        <title>A telomere-to-telomere, gap-free genome of sweet tea (Lithocarpus litseifolius).</title>
        <authorList>
            <person name="Zhou J."/>
        </authorList>
    </citation>
    <scope>NUCLEOTIDE SEQUENCE [LARGE SCALE GENOMIC DNA]</scope>
    <source>
        <strain evidence="2">Zhou-2022a</strain>
        <tissue evidence="2">Leaf</tissue>
    </source>
</reference>
<dbReference type="AlphaFoldDB" id="A0AAW2E7D7"/>
<dbReference type="InterPro" id="IPR024571">
    <property type="entry name" value="ERAP1-like_C_dom"/>
</dbReference>
<proteinExistence type="predicted"/>
<protein>
    <recommendedName>
        <fullName evidence="1">ERAP1-like C-terminal domain-containing protein</fullName>
    </recommendedName>
</protein>
<name>A0AAW2E7D7_9ROSI</name>
<evidence type="ECO:0000259" key="1">
    <source>
        <dbReference type="Pfam" id="PF11838"/>
    </source>
</evidence>
<organism evidence="2 3">
    <name type="scientific">Lithocarpus litseifolius</name>
    <dbReference type="NCBI Taxonomy" id="425828"/>
    <lineage>
        <taxon>Eukaryota</taxon>
        <taxon>Viridiplantae</taxon>
        <taxon>Streptophyta</taxon>
        <taxon>Embryophyta</taxon>
        <taxon>Tracheophyta</taxon>
        <taxon>Spermatophyta</taxon>
        <taxon>Magnoliopsida</taxon>
        <taxon>eudicotyledons</taxon>
        <taxon>Gunneridae</taxon>
        <taxon>Pentapetalae</taxon>
        <taxon>rosids</taxon>
        <taxon>fabids</taxon>
        <taxon>Fagales</taxon>
        <taxon>Fagaceae</taxon>
        <taxon>Lithocarpus</taxon>
    </lineage>
</organism>
<dbReference type="EMBL" id="JAZDWU010000001">
    <property type="protein sequence ID" value="KAL0017653.1"/>
    <property type="molecule type" value="Genomic_DNA"/>
</dbReference>
<dbReference type="Pfam" id="PF11838">
    <property type="entry name" value="ERAP1_C"/>
    <property type="match status" value="1"/>
</dbReference>
<evidence type="ECO:0000313" key="3">
    <source>
        <dbReference type="Proteomes" id="UP001459277"/>
    </source>
</evidence>
<feature type="domain" description="ERAP1-like C-terminal" evidence="1">
    <location>
        <begin position="6"/>
        <end position="83"/>
    </location>
</feature>
<keyword evidence="3" id="KW-1185">Reference proteome</keyword>
<dbReference type="Gene3D" id="1.25.50.20">
    <property type="match status" value="1"/>
</dbReference>
<evidence type="ECO:0000313" key="2">
    <source>
        <dbReference type="EMBL" id="KAL0017653.1"/>
    </source>
</evidence>
<accession>A0AAW2E7D7</accession>